<evidence type="ECO:0000256" key="1">
    <source>
        <dbReference type="SAM" id="MobiDB-lite"/>
    </source>
</evidence>
<dbReference type="AlphaFoldDB" id="A0AAV9Z0X4"/>
<dbReference type="Proteomes" id="UP001362999">
    <property type="component" value="Unassembled WGS sequence"/>
</dbReference>
<proteinExistence type="predicted"/>
<comment type="caution">
    <text evidence="2">The sequence shown here is derived from an EMBL/GenBank/DDBJ whole genome shotgun (WGS) entry which is preliminary data.</text>
</comment>
<reference evidence="2 3" key="1">
    <citation type="journal article" date="2024" name="J Genomics">
        <title>Draft genome sequencing and assembly of Favolaschia claudopus CIRM-BRFM 2984 isolated from oak limbs.</title>
        <authorList>
            <person name="Navarro D."/>
            <person name="Drula E."/>
            <person name="Chaduli D."/>
            <person name="Cazenave R."/>
            <person name="Ahrendt S."/>
            <person name="Wang J."/>
            <person name="Lipzen A."/>
            <person name="Daum C."/>
            <person name="Barry K."/>
            <person name="Grigoriev I.V."/>
            <person name="Favel A."/>
            <person name="Rosso M.N."/>
            <person name="Martin F."/>
        </authorList>
    </citation>
    <scope>NUCLEOTIDE SEQUENCE [LARGE SCALE GENOMIC DNA]</scope>
    <source>
        <strain evidence="2 3">CIRM-BRFM 2984</strain>
    </source>
</reference>
<dbReference type="EMBL" id="JAWWNJ010000252">
    <property type="protein sequence ID" value="KAK6966906.1"/>
    <property type="molecule type" value="Genomic_DNA"/>
</dbReference>
<accession>A0AAV9Z0X4</accession>
<feature type="compositionally biased region" description="Basic and acidic residues" evidence="1">
    <location>
        <begin position="44"/>
        <end position="59"/>
    </location>
</feature>
<keyword evidence="3" id="KW-1185">Reference proteome</keyword>
<evidence type="ECO:0000313" key="2">
    <source>
        <dbReference type="EMBL" id="KAK6966906.1"/>
    </source>
</evidence>
<organism evidence="2 3">
    <name type="scientific">Favolaschia claudopus</name>
    <dbReference type="NCBI Taxonomy" id="2862362"/>
    <lineage>
        <taxon>Eukaryota</taxon>
        <taxon>Fungi</taxon>
        <taxon>Dikarya</taxon>
        <taxon>Basidiomycota</taxon>
        <taxon>Agaricomycotina</taxon>
        <taxon>Agaricomycetes</taxon>
        <taxon>Agaricomycetidae</taxon>
        <taxon>Agaricales</taxon>
        <taxon>Marasmiineae</taxon>
        <taxon>Mycenaceae</taxon>
        <taxon>Favolaschia</taxon>
    </lineage>
</organism>
<sequence length="172" mass="19185">MTCEKRDGAKTDTDRAAVEELKQCTDCGLVFKHLTSSPCKRCVSRNERSAKPSKDKENRAAVAQQSRTVIDLDSDTDDIQEIEANDTAAFKIGLQQNKKNSSTLRLTPKLKEETLSRTAAFLVKSEASRKRPDSSKAAQILFKVNLCLQKSTGQKRLAHVYHPNRGVSRSMM</sequence>
<protein>
    <submittedName>
        <fullName evidence="2">Uncharacterized protein</fullName>
    </submittedName>
</protein>
<feature type="region of interest" description="Disordered" evidence="1">
    <location>
        <begin position="42"/>
        <end position="67"/>
    </location>
</feature>
<name>A0AAV9Z0X4_9AGAR</name>
<gene>
    <name evidence="2" type="ORF">R3P38DRAFT_3245223</name>
</gene>
<evidence type="ECO:0000313" key="3">
    <source>
        <dbReference type="Proteomes" id="UP001362999"/>
    </source>
</evidence>